<evidence type="ECO:0000256" key="2">
    <source>
        <dbReference type="SAM" id="MobiDB-lite"/>
    </source>
</evidence>
<dbReference type="SMART" id="SM01234">
    <property type="entry name" value="Haemolytic"/>
    <property type="match status" value="1"/>
</dbReference>
<comment type="caution">
    <text evidence="3">The sequence shown here is derived from an EMBL/GenBank/DDBJ whole genome shotgun (WGS) entry which is preliminary data.</text>
</comment>
<dbReference type="PANTHER" id="PTHR33383">
    <property type="entry name" value="MEMBRANE PROTEIN INSERTION EFFICIENCY FACTOR-RELATED"/>
    <property type="match status" value="1"/>
</dbReference>
<evidence type="ECO:0000313" key="4">
    <source>
        <dbReference type="Proteomes" id="UP001595536"/>
    </source>
</evidence>
<comment type="subcellular location">
    <subcellularLocation>
        <location evidence="1">Cell membrane</location>
        <topology evidence="1">Peripheral membrane protein</topology>
        <orientation evidence="1">Cytoplasmic side</orientation>
    </subcellularLocation>
</comment>
<accession>A0ABV7LGQ8</accession>
<dbReference type="NCBIfam" id="TIGR00278">
    <property type="entry name" value="membrane protein insertion efficiency factor YidD"/>
    <property type="match status" value="1"/>
</dbReference>
<keyword evidence="1" id="KW-0472">Membrane</keyword>
<gene>
    <name evidence="3" type="primary">yidD</name>
    <name evidence="3" type="ORF">ACFOEX_10980</name>
</gene>
<sequence>MALVRCYQLTLSSVLGRQCRYLPTCSAYAMESIGRFGLWAGGWMALARVCRCHPWGGHGLDYPPLRRPPAARWWAPWRYGLWRGQRETQEGPPRPRLVCDPPDQQPPS</sequence>
<proteinExistence type="inferred from homology"/>
<dbReference type="InterPro" id="IPR002696">
    <property type="entry name" value="Membr_insert_effic_factor_YidD"/>
</dbReference>
<dbReference type="Proteomes" id="UP001595536">
    <property type="component" value="Unassembled WGS sequence"/>
</dbReference>
<protein>
    <recommendedName>
        <fullName evidence="1">Putative membrane protein insertion efficiency factor</fullName>
    </recommendedName>
</protein>
<name>A0ABV7LGQ8_9HYPH</name>
<evidence type="ECO:0000256" key="1">
    <source>
        <dbReference type="HAMAP-Rule" id="MF_00386"/>
    </source>
</evidence>
<comment type="function">
    <text evidence="1">Could be involved in insertion of integral membrane proteins into the membrane.</text>
</comment>
<dbReference type="Pfam" id="PF01809">
    <property type="entry name" value="YidD"/>
    <property type="match status" value="1"/>
</dbReference>
<organism evidence="3 4">
    <name type="scientific">Camelimonas abortus</name>
    <dbReference type="NCBI Taxonomy" id="1017184"/>
    <lineage>
        <taxon>Bacteria</taxon>
        <taxon>Pseudomonadati</taxon>
        <taxon>Pseudomonadota</taxon>
        <taxon>Alphaproteobacteria</taxon>
        <taxon>Hyphomicrobiales</taxon>
        <taxon>Chelatococcaceae</taxon>
        <taxon>Camelimonas</taxon>
    </lineage>
</organism>
<evidence type="ECO:0000313" key="3">
    <source>
        <dbReference type="EMBL" id="MFC3266870.1"/>
    </source>
</evidence>
<dbReference type="EMBL" id="JBHRUV010000060">
    <property type="protein sequence ID" value="MFC3266870.1"/>
    <property type="molecule type" value="Genomic_DNA"/>
</dbReference>
<dbReference type="PANTHER" id="PTHR33383:SF1">
    <property type="entry name" value="MEMBRANE PROTEIN INSERTION EFFICIENCY FACTOR-RELATED"/>
    <property type="match status" value="1"/>
</dbReference>
<keyword evidence="4" id="KW-1185">Reference proteome</keyword>
<feature type="region of interest" description="Disordered" evidence="2">
    <location>
        <begin position="86"/>
        <end position="108"/>
    </location>
</feature>
<dbReference type="HAMAP" id="MF_00386">
    <property type="entry name" value="UPF0161_YidD"/>
    <property type="match status" value="1"/>
</dbReference>
<comment type="similarity">
    <text evidence="1">Belongs to the UPF0161 family.</text>
</comment>
<reference evidence="4" key="1">
    <citation type="journal article" date="2019" name="Int. J. Syst. Evol. Microbiol.">
        <title>The Global Catalogue of Microorganisms (GCM) 10K type strain sequencing project: providing services to taxonomists for standard genome sequencing and annotation.</title>
        <authorList>
            <consortium name="The Broad Institute Genomics Platform"/>
            <consortium name="The Broad Institute Genome Sequencing Center for Infectious Disease"/>
            <person name="Wu L."/>
            <person name="Ma J."/>
        </authorList>
    </citation>
    <scope>NUCLEOTIDE SEQUENCE [LARGE SCALE GENOMIC DNA]</scope>
    <source>
        <strain evidence="4">CCM 7941</strain>
    </source>
</reference>
<keyword evidence="1" id="KW-1003">Cell membrane</keyword>
<dbReference type="RefSeq" id="WP_376868909.1">
    <property type="nucleotide sequence ID" value="NZ_JBHRUV010000060.1"/>
</dbReference>